<evidence type="ECO:0000259" key="2">
    <source>
        <dbReference type="Pfam" id="PF00535"/>
    </source>
</evidence>
<dbReference type="Gene3D" id="3.90.550.10">
    <property type="entry name" value="Spore Coat Polysaccharide Biosynthesis Protein SpsA, Chain A"/>
    <property type="match status" value="1"/>
</dbReference>
<dbReference type="InterPro" id="IPR001173">
    <property type="entry name" value="Glyco_trans_2-like"/>
</dbReference>
<dbReference type="InterPro" id="IPR029044">
    <property type="entry name" value="Nucleotide-diphossugar_trans"/>
</dbReference>
<organism evidence="3 4">
    <name type="scientific">Alcanivorax quisquiliarum</name>
    <dbReference type="NCBI Taxonomy" id="2933565"/>
    <lineage>
        <taxon>Bacteria</taxon>
        <taxon>Pseudomonadati</taxon>
        <taxon>Pseudomonadota</taxon>
        <taxon>Gammaproteobacteria</taxon>
        <taxon>Oceanospirillales</taxon>
        <taxon>Alcanivoracaceae</taxon>
        <taxon>Alcanivorax</taxon>
    </lineage>
</organism>
<keyword evidence="1" id="KW-0812">Transmembrane</keyword>
<feature type="domain" description="Glycosyltransferase 2-like" evidence="2">
    <location>
        <begin position="4"/>
        <end position="111"/>
    </location>
</feature>
<comment type="caution">
    <text evidence="3">The sequence shown here is derived from an EMBL/GenBank/DDBJ whole genome shotgun (WGS) entry which is preliminary data.</text>
</comment>
<keyword evidence="1" id="KW-1133">Transmembrane helix</keyword>
<evidence type="ECO:0000256" key="1">
    <source>
        <dbReference type="SAM" id="Phobius"/>
    </source>
</evidence>
<protein>
    <submittedName>
        <fullName evidence="3">Glycosyltransferase family 2 protein</fullName>
    </submittedName>
</protein>
<dbReference type="CDD" id="cd00761">
    <property type="entry name" value="Glyco_tranf_GTA_type"/>
    <property type="match status" value="1"/>
</dbReference>
<feature type="transmembrane region" description="Helical" evidence="1">
    <location>
        <begin position="267"/>
        <end position="284"/>
    </location>
</feature>
<dbReference type="Proteomes" id="UP001165524">
    <property type="component" value="Unassembled WGS sequence"/>
</dbReference>
<evidence type="ECO:0000313" key="4">
    <source>
        <dbReference type="Proteomes" id="UP001165524"/>
    </source>
</evidence>
<dbReference type="PANTHER" id="PTHR43685:SF11">
    <property type="entry name" value="GLYCOSYLTRANSFERASE TAGX-RELATED"/>
    <property type="match status" value="1"/>
</dbReference>
<accession>A0ABT0E2Q4</accession>
<proteinExistence type="predicted"/>
<dbReference type="EMBL" id="JALKII010000001">
    <property type="protein sequence ID" value="MCK0536101.1"/>
    <property type="molecule type" value="Genomic_DNA"/>
</dbReference>
<reference evidence="3" key="1">
    <citation type="submission" date="2022-04" db="EMBL/GenBank/DDBJ databases">
        <title>Alcanivorax sp. CY1518 draft genome sequence.</title>
        <authorList>
            <person name="Zhao G."/>
            <person name="An M."/>
        </authorList>
    </citation>
    <scope>NUCLEOTIDE SEQUENCE</scope>
    <source>
        <strain evidence="3">CY1518</strain>
    </source>
</reference>
<evidence type="ECO:0000313" key="3">
    <source>
        <dbReference type="EMBL" id="MCK0536101.1"/>
    </source>
</evidence>
<keyword evidence="4" id="KW-1185">Reference proteome</keyword>
<dbReference type="Pfam" id="PF00535">
    <property type="entry name" value="Glycos_transf_2"/>
    <property type="match status" value="1"/>
</dbReference>
<name>A0ABT0E2Q4_9GAMM</name>
<dbReference type="RefSeq" id="WP_246946962.1">
    <property type="nucleotide sequence ID" value="NZ_JALKII010000001.1"/>
</dbReference>
<gene>
    <name evidence="3" type="ORF">MU846_00050</name>
</gene>
<sequence length="292" mass="34152">MKFSIVTPTYNRAHLINRVYRSLCDQGFRDFEWLVIDDGSSDNTEEKVTAFSEDADFPIKYYWKENAGKAAALNDALDHAEGEWFVVFDSDDWCVPNALERLATIIQTIALDDSGTEVAAISVLKVDRSGKVIGDEYKRYGARLSSYTDRFNLSVKGDKWEIIRTDVHRAHRYDIFPGEKYMAPEYAWLKIGVNYRTLFLDERLSIVEYQSDGISQNNIFHRSKSPNNTMRFYRLGFSQSRSLLKKMKMITNYFRFMLHRGRTPLDYLSFLFLPAFVFYIKDLYDLKKKAKK</sequence>
<dbReference type="PANTHER" id="PTHR43685">
    <property type="entry name" value="GLYCOSYLTRANSFERASE"/>
    <property type="match status" value="1"/>
</dbReference>
<keyword evidence="1" id="KW-0472">Membrane</keyword>
<dbReference type="SUPFAM" id="SSF53448">
    <property type="entry name" value="Nucleotide-diphospho-sugar transferases"/>
    <property type="match status" value="1"/>
</dbReference>
<dbReference type="InterPro" id="IPR050834">
    <property type="entry name" value="Glycosyltransf_2"/>
</dbReference>